<keyword evidence="3" id="KW-0732">Signal</keyword>
<dbReference type="InterPro" id="IPR002508">
    <property type="entry name" value="MurNAc-LAA_cat"/>
</dbReference>
<organism evidence="5 6">
    <name type="scientific">Amycolatopsis camponoti</name>
    <dbReference type="NCBI Taxonomy" id="2606593"/>
    <lineage>
        <taxon>Bacteria</taxon>
        <taxon>Bacillati</taxon>
        <taxon>Actinomycetota</taxon>
        <taxon>Actinomycetes</taxon>
        <taxon>Pseudonocardiales</taxon>
        <taxon>Pseudonocardiaceae</taxon>
        <taxon>Amycolatopsis</taxon>
    </lineage>
</organism>
<dbReference type="Pfam" id="PF01520">
    <property type="entry name" value="Amidase_3"/>
    <property type="match status" value="1"/>
</dbReference>
<keyword evidence="1 5" id="KW-0378">Hydrolase</keyword>
<dbReference type="SMART" id="SM00646">
    <property type="entry name" value="Ami_3"/>
    <property type="match status" value="1"/>
</dbReference>
<accession>A0A6I8M5S5</accession>
<dbReference type="GO" id="GO:0008745">
    <property type="term" value="F:N-acetylmuramoyl-L-alanine amidase activity"/>
    <property type="evidence" value="ECO:0007669"/>
    <property type="project" value="UniProtKB-EC"/>
</dbReference>
<feature type="signal peptide" evidence="3">
    <location>
        <begin position="1"/>
        <end position="28"/>
    </location>
</feature>
<feature type="chain" id="PRO_5038504558" evidence="3">
    <location>
        <begin position="29"/>
        <end position="287"/>
    </location>
</feature>
<dbReference type="Gene3D" id="3.40.630.40">
    <property type="entry name" value="Zn-dependent exopeptidases"/>
    <property type="match status" value="1"/>
</dbReference>
<feature type="domain" description="MurNAc-LAA" evidence="4">
    <location>
        <begin position="160"/>
        <end position="282"/>
    </location>
</feature>
<dbReference type="EC" id="3.5.1.28" evidence="5"/>
<evidence type="ECO:0000256" key="1">
    <source>
        <dbReference type="ARBA" id="ARBA00022801"/>
    </source>
</evidence>
<feature type="compositionally biased region" description="Low complexity" evidence="2">
    <location>
        <begin position="37"/>
        <end position="52"/>
    </location>
</feature>
<reference evidence="5 6" key="1">
    <citation type="submission" date="2019-09" db="EMBL/GenBank/DDBJ databases">
        <authorList>
            <person name="Leyn A S."/>
        </authorList>
    </citation>
    <scope>NUCLEOTIDE SEQUENCE [LARGE SCALE GENOMIC DNA]</scope>
    <source>
        <strain evidence="5">AA231_1</strain>
    </source>
</reference>
<name>A0A6I8M5S5_9PSEU</name>
<evidence type="ECO:0000313" key="5">
    <source>
        <dbReference type="EMBL" id="VVJ22991.1"/>
    </source>
</evidence>
<dbReference type="RefSeq" id="WP_230863015.1">
    <property type="nucleotide sequence ID" value="NZ_CABVGP010000003.1"/>
</dbReference>
<protein>
    <submittedName>
        <fullName evidence="5">N-acetylmuramoyl-L-alanine amidase (EC)</fullName>
        <ecNumber evidence="5">3.5.1.28</ecNumber>
    </submittedName>
</protein>
<proteinExistence type="predicted"/>
<dbReference type="PANTHER" id="PTHR30404:SF0">
    <property type="entry name" value="N-ACETYLMURAMOYL-L-ALANINE AMIDASE AMIC"/>
    <property type="match status" value="1"/>
</dbReference>
<keyword evidence="6" id="KW-1185">Reference proteome</keyword>
<evidence type="ECO:0000259" key="4">
    <source>
        <dbReference type="SMART" id="SM00646"/>
    </source>
</evidence>
<dbReference type="PANTHER" id="PTHR30404">
    <property type="entry name" value="N-ACETYLMURAMOYL-L-ALANINE AMIDASE"/>
    <property type="match status" value="1"/>
</dbReference>
<sequence>MVAVRRAIAPLLLAGALLLTGCSEDTPAAPAAPAPAPLTTRTVTPTPTTVTPPASPPPSVPPPSAAVPPVAAGKVVVLDPGHNGGNAAHPAEINRQVPSGRGQRKPCNTTGTATNAGYPEHAFTWDVAQRVGQALTAKGIRVVYTRPDDTGVGPCVDRRAAIGNEANADAVVSIHADGSTAAGANGFHVAYSSPPLNAAQGEPSTRLAQVVRDTLRSGGFSTSNYIGGNGLSARTDLGGLNLSTRPAVLVECGNMRNAAEAARMTSAEGRQQYASAIAAAIEAYLAS</sequence>
<dbReference type="CDD" id="cd02696">
    <property type="entry name" value="MurNAc-LAA"/>
    <property type="match status" value="1"/>
</dbReference>
<gene>
    <name evidence="5" type="ORF">AA23TX_07900</name>
</gene>
<dbReference type="PROSITE" id="PS51257">
    <property type="entry name" value="PROKAR_LIPOPROTEIN"/>
    <property type="match status" value="1"/>
</dbReference>
<dbReference type="GO" id="GO:0030288">
    <property type="term" value="C:outer membrane-bounded periplasmic space"/>
    <property type="evidence" value="ECO:0007669"/>
    <property type="project" value="TreeGrafter"/>
</dbReference>
<evidence type="ECO:0000313" key="6">
    <source>
        <dbReference type="Proteomes" id="UP000399805"/>
    </source>
</evidence>
<dbReference type="Proteomes" id="UP000399805">
    <property type="component" value="Unassembled WGS sequence"/>
</dbReference>
<evidence type="ECO:0000256" key="2">
    <source>
        <dbReference type="SAM" id="MobiDB-lite"/>
    </source>
</evidence>
<dbReference type="InterPro" id="IPR050695">
    <property type="entry name" value="N-acetylmuramoyl_amidase_3"/>
</dbReference>
<feature type="region of interest" description="Disordered" evidence="2">
    <location>
        <begin position="27"/>
        <end position="67"/>
    </location>
</feature>
<evidence type="ECO:0000256" key="3">
    <source>
        <dbReference type="SAM" id="SignalP"/>
    </source>
</evidence>
<dbReference type="SUPFAM" id="SSF53187">
    <property type="entry name" value="Zn-dependent exopeptidases"/>
    <property type="match status" value="1"/>
</dbReference>
<dbReference type="GO" id="GO:0009253">
    <property type="term" value="P:peptidoglycan catabolic process"/>
    <property type="evidence" value="ECO:0007669"/>
    <property type="project" value="InterPro"/>
</dbReference>
<dbReference type="AlphaFoldDB" id="A0A6I8M5S5"/>
<feature type="region of interest" description="Disordered" evidence="2">
    <location>
        <begin position="85"/>
        <end position="107"/>
    </location>
</feature>
<dbReference type="EMBL" id="CABVGP010000003">
    <property type="protein sequence ID" value="VVJ22991.1"/>
    <property type="molecule type" value="Genomic_DNA"/>
</dbReference>
<feature type="compositionally biased region" description="Pro residues" evidence="2">
    <location>
        <begin position="53"/>
        <end position="66"/>
    </location>
</feature>